<reference evidence="1 2" key="1">
    <citation type="journal article" date="2019" name="Commun. Biol.">
        <title>The bagworm genome reveals a unique fibroin gene that provides high tensile strength.</title>
        <authorList>
            <person name="Kono N."/>
            <person name="Nakamura H."/>
            <person name="Ohtoshi R."/>
            <person name="Tomita M."/>
            <person name="Numata K."/>
            <person name="Arakawa K."/>
        </authorList>
    </citation>
    <scope>NUCLEOTIDE SEQUENCE [LARGE SCALE GENOMIC DNA]</scope>
</reference>
<comment type="caution">
    <text evidence="1">The sequence shown here is derived from an EMBL/GenBank/DDBJ whole genome shotgun (WGS) entry which is preliminary data.</text>
</comment>
<name>A0A4C1T762_EUMVA</name>
<evidence type="ECO:0000313" key="1">
    <source>
        <dbReference type="EMBL" id="GBP09974.1"/>
    </source>
</evidence>
<protein>
    <submittedName>
        <fullName evidence="1">Uncharacterized protein</fullName>
    </submittedName>
</protein>
<evidence type="ECO:0000313" key="2">
    <source>
        <dbReference type="Proteomes" id="UP000299102"/>
    </source>
</evidence>
<sequence length="135" mass="15031">MSVTIDLIIESILKVLCVRNRRVVLSIEPQLIGTEVTSPSDPRAFLTPRVGRTLDRSDPIYMKVITRRMRADDVSSVKKVQSVAETNMTAGYRSKNRGREVLDLSSSPPNSMAMLSKDMEEIDSTDCAVGWDNIS</sequence>
<dbReference type="Proteomes" id="UP000299102">
    <property type="component" value="Unassembled WGS sequence"/>
</dbReference>
<dbReference type="EMBL" id="BGZK01000038">
    <property type="protein sequence ID" value="GBP09974.1"/>
    <property type="molecule type" value="Genomic_DNA"/>
</dbReference>
<organism evidence="1 2">
    <name type="scientific">Eumeta variegata</name>
    <name type="common">Bagworm moth</name>
    <name type="synonym">Eumeta japonica</name>
    <dbReference type="NCBI Taxonomy" id="151549"/>
    <lineage>
        <taxon>Eukaryota</taxon>
        <taxon>Metazoa</taxon>
        <taxon>Ecdysozoa</taxon>
        <taxon>Arthropoda</taxon>
        <taxon>Hexapoda</taxon>
        <taxon>Insecta</taxon>
        <taxon>Pterygota</taxon>
        <taxon>Neoptera</taxon>
        <taxon>Endopterygota</taxon>
        <taxon>Lepidoptera</taxon>
        <taxon>Glossata</taxon>
        <taxon>Ditrysia</taxon>
        <taxon>Tineoidea</taxon>
        <taxon>Psychidae</taxon>
        <taxon>Oiketicinae</taxon>
        <taxon>Eumeta</taxon>
    </lineage>
</organism>
<proteinExistence type="predicted"/>
<gene>
    <name evidence="1" type="ORF">EVAR_92504_1</name>
</gene>
<keyword evidence="2" id="KW-1185">Reference proteome</keyword>
<dbReference type="AlphaFoldDB" id="A0A4C1T762"/>
<accession>A0A4C1T762</accession>